<feature type="transmembrane region" description="Helical" evidence="1">
    <location>
        <begin position="73"/>
        <end position="93"/>
    </location>
</feature>
<comment type="caution">
    <text evidence="2">The sequence shown here is derived from an EMBL/GenBank/DDBJ whole genome shotgun (WGS) entry which is preliminary data.</text>
</comment>
<organism evidence="2 3">
    <name type="scientific">Glycomyces tritici</name>
    <dbReference type="NCBI Taxonomy" id="2665176"/>
    <lineage>
        <taxon>Bacteria</taxon>
        <taxon>Bacillati</taxon>
        <taxon>Actinomycetota</taxon>
        <taxon>Actinomycetes</taxon>
        <taxon>Glycomycetales</taxon>
        <taxon>Glycomycetaceae</taxon>
        <taxon>Glycomyces</taxon>
    </lineage>
</organism>
<feature type="transmembrane region" description="Helical" evidence="1">
    <location>
        <begin position="191"/>
        <end position="212"/>
    </location>
</feature>
<keyword evidence="1" id="KW-0812">Transmembrane</keyword>
<evidence type="ECO:0000313" key="3">
    <source>
        <dbReference type="Proteomes" id="UP001171902"/>
    </source>
</evidence>
<feature type="transmembrane region" description="Helical" evidence="1">
    <location>
        <begin position="16"/>
        <end position="37"/>
    </location>
</feature>
<keyword evidence="3" id="KW-1185">Reference proteome</keyword>
<dbReference type="EMBL" id="JAUEMJ010000004">
    <property type="protein sequence ID" value="MDN3241417.1"/>
    <property type="molecule type" value="Genomic_DNA"/>
</dbReference>
<gene>
    <name evidence="2" type="ORF">QWI33_16970</name>
</gene>
<reference evidence="2" key="1">
    <citation type="submission" date="2023-06" db="EMBL/GenBank/DDBJ databases">
        <title>Gycomyces niveus sp.nov., a novel actinomycete isolated from soil in Shouguang.</title>
        <authorList>
            <person name="Yang X."/>
            <person name="Zhao J."/>
        </authorList>
    </citation>
    <scope>NUCLEOTIDE SEQUENCE</scope>
    <source>
        <strain evidence="2">NEAU C2</strain>
    </source>
</reference>
<feature type="transmembrane region" description="Helical" evidence="1">
    <location>
        <begin position="43"/>
        <end position="61"/>
    </location>
</feature>
<feature type="transmembrane region" description="Helical" evidence="1">
    <location>
        <begin position="99"/>
        <end position="122"/>
    </location>
</feature>
<evidence type="ECO:0000256" key="1">
    <source>
        <dbReference type="SAM" id="Phobius"/>
    </source>
</evidence>
<feature type="transmembrane region" description="Helical" evidence="1">
    <location>
        <begin position="165"/>
        <end position="184"/>
    </location>
</feature>
<feature type="transmembrane region" description="Helical" evidence="1">
    <location>
        <begin position="134"/>
        <end position="153"/>
    </location>
</feature>
<evidence type="ECO:0000313" key="2">
    <source>
        <dbReference type="EMBL" id="MDN3241417.1"/>
    </source>
</evidence>
<feature type="transmembrane region" description="Helical" evidence="1">
    <location>
        <begin position="218"/>
        <end position="244"/>
    </location>
</feature>
<name>A0ABT7YRZ8_9ACTN</name>
<evidence type="ECO:0008006" key="4">
    <source>
        <dbReference type="Google" id="ProtNLM"/>
    </source>
</evidence>
<dbReference type="Proteomes" id="UP001171902">
    <property type="component" value="Unassembled WGS sequence"/>
</dbReference>
<accession>A0ABT7YRZ8</accession>
<protein>
    <recommendedName>
        <fullName evidence="4">Lycopene cyclase domain-containing protein</fullName>
    </recommendedName>
</protein>
<keyword evidence="1" id="KW-0472">Membrane</keyword>
<proteinExistence type="predicted"/>
<dbReference type="RefSeq" id="WP_289958322.1">
    <property type="nucleotide sequence ID" value="NZ_JAUEMJ010000004.1"/>
</dbReference>
<sequence>MTTAEPTLGAVARPRVSMITAALTIVLIPVGIAVDYVAPMEPILGLIAHFTALWTAIATALRTGNRSLRRAAWILVPICWILSLYDWFGYLWTGSDLAWSGYVVTPIFYTLLTMPPAWLLLVAWKRTRFGVDSFLPEAGALVILAVALFILTIHISTRVEPASPAGWLALLYTATAGLLVLAAWRRPNRRVAYGFAVVLLAAIAVGSPWLFYSEDPDIAPVGFIGVEVFAPVALIVVPAIAATLQAAWTAWRKTRPGVDSAGS</sequence>
<keyword evidence="1" id="KW-1133">Transmembrane helix</keyword>